<feature type="domain" description="Type II/III secretion system secretin-like" evidence="5">
    <location>
        <begin position="244"/>
        <end position="399"/>
    </location>
</feature>
<gene>
    <name evidence="6" type="ORF">DRZ78_00615</name>
</gene>
<evidence type="ECO:0000256" key="4">
    <source>
        <dbReference type="RuleBase" id="RU004003"/>
    </source>
</evidence>
<dbReference type="PRINTS" id="PR00811">
    <property type="entry name" value="BCTERIALGSPD"/>
</dbReference>
<reference evidence="6 7" key="1">
    <citation type="submission" date="2018-06" db="EMBL/GenBank/DDBJ databases">
        <title>Extensive metabolic versatility and redundancy in microbially diverse, dynamic hydrothermal sediments.</title>
        <authorList>
            <person name="Dombrowski N."/>
            <person name="Teske A."/>
            <person name="Baker B.J."/>
        </authorList>
    </citation>
    <scope>NUCLEOTIDE SEQUENCE [LARGE SCALE GENOMIC DNA]</scope>
    <source>
        <strain evidence="6">B7_G13</strain>
    </source>
</reference>
<comment type="subcellular location">
    <subcellularLocation>
        <location evidence="1">Membrane</location>
    </subcellularLocation>
</comment>
<dbReference type="InterPro" id="IPR001775">
    <property type="entry name" value="GspD/PilQ"/>
</dbReference>
<evidence type="ECO:0000256" key="3">
    <source>
        <dbReference type="ARBA" id="ARBA00023136"/>
    </source>
</evidence>
<dbReference type="PANTHER" id="PTHR30332">
    <property type="entry name" value="PROBABLE GENERAL SECRETION PATHWAY PROTEIN D"/>
    <property type="match status" value="1"/>
</dbReference>
<keyword evidence="3" id="KW-0472">Membrane</keyword>
<dbReference type="Gene3D" id="3.30.1370.120">
    <property type="match status" value="1"/>
</dbReference>
<evidence type="ECO:0000259" key="5">
    <source>
        <dbReference type="Pfam" id="PF00263"/>
    </source>
</evidence>
<proteinExistence type="inferred from homology"/>
<dbReference type="PANTHER" id="PTHR30332:SF24">
    <property type="entry name" value="SECRETIN GSPD-RELATED"/>
    <property type="match status" value="1"/>
</dbReference>
<evidence type="ECO:0000313" key="6">
    <source>
        <dbReference type="EMBL" id="RLE08675.1"/>
    </source>
</evidence>
<sequence length="645" mass="72668">MISYLNQTTKGSGHIMKIKVDSLLIVLALSFFLFFSLAAQSSTLVNGSFYDSDLREVICTIAAQTGVTIVMDDAVTGTVSVEFNQTPLEKALAMALSPGEYVFRKIDDYYVVSTTQISNPAFKSISSTFVIKPRYIDISRINELLSSDLAPYVKIDRERNLLLITGPPIIARRIENIVSSIDKPLAHIMVQVLVVEIAKERGIQLGINWNWQWIGKQGESEEILVEGLAVGYASKNIMATISNLAAKGELKILSNPRVLTFDGTSAKVELETQQYFQLLGGPPEAAYFKLEPVTARTAVEVKPRLTQEKDVFLDVKILVEDLVQELDIPRVTTRRARTTIKTRSDQTIAIAGLSEEVQREIKSKVWGLGDIPVLDILFSKRYATSRKTELIIFITPSVLEKELPSTKVALAAATWNTWSPKPRYGIKSERFSPKIYLDLSSCFSEVQGENQYKVEIGRVSRYGWNLSGSYGLFEQEHYKLSFFEAGFQKEMIKIKGDLSIRFSYRRRESKSQAGLEGEDFQQNVYSFSLREVNPLTLNLQVMGSVGLTYLEEEGGLSLPIYTLSGGPIYYLRRGLSLSGRYDYIWSRQSEYQQKRYAVEINCIFWGGRGILTAGYYDSDQESIRYMVGMEPPSKGYYAGVKIFLR</sequence>
<dbReference type="Proteomes" id="UP000277457">
    <property type="component" value="Unassembled WGS sequence"/>
</dbReference>
<dbReference type="GO" id="GO:0009306">
    <property type="term" value="P:protein secretion"/>
    <property type="evidence" value="ECO:0007669"/>
    <property type="project" value="InterPro"/>
</dbReference>
<dbReference type="GO" id="GO:0016020">
    <property type="term" value="C:membrane"/>
    <property type="evidence" value="ECO:0007669"/>
    <property type="project" value="UniProtKB-SubCell"/>
</dbReference>
<comment type="caution">
    <text evidence="6">The sequence shown here is derived from an EMBL/GenBank/DDBJ whole genome shotgun (WGS) entry which is preliminary data.</text>
</comment>
<evidence type="ECO:0000256" key="1">
    <source>
        <dbReference type="ARBA" id="ARBA00004370"/>
    </source>
</evidence>
<dbReference type="GO" id="GO:0015627">
    <property type="term" value="C:type II protein secretion system complex"/>
    <property type="evidence" value="ECO:0007669"/>
    <property type="project" value="TreeGrafter"/>
</dbReference>
<dbReference type="InterPro" id="IPR038591">
    <property type="entry name" value="NolW-like_sf"/>
</dbReference>
<name>A0A662D1X0_UNCAE</name>
<evidence type="ECO:0000313" key="7">
    <source>
        <dbReference type="Proteomes" id="UP000277457"/>
    </source>
</evidence>
<comment type="similarity">
    <text evidence="4">Belongs to the bacterial secretin family.</text>
</comment>
<protein>
    <recommendedName>
        <fullName evidence="5">Type II/III secretion system secretin-like domain-containing protein</fullName>
    </recommendedName>
</protein>
<dbReference type="InterPro" id="IPR004846">
    <property type="entry name" value="T2SS/T3SS_dom"/>
</dbReference>
<organism evidence="6 7">
    <name type="scientific">Aerophobetes bacterium</name>
    <dbReference type="NCBI Taxonomy" id="2030807"/>
    <lineage>
        <taxon>Bacteria</taxon>
        <taxon>Candidatus Aerophobota</taxon>
    </lineage>
</organism>
<dbReference type="InterPro" id="IPR050810">
    <property type="entry name" value="Bact_Secretion_Sys_Channel"/>
</dbReference>
<dbReference type="Pfam" id="PF00263">
    <property type="entry name" value="Secretin"/>
    <property type="match status" value="1"/>
</dbReference>
<keyword evidence="2" id="KW-0732">Signal</keyword>
<accession>A0A662D1X0</accession>
<dbReference type="EMBL" id="QMPY01000012">
    <property type="protein sequence ID" value="RLE08675.1"/>
    <property type="molecule type" value="Genomic_DNA"/>
</dbReference>
<dbReference type="AlphaFoldDB" id="A0A662D1X0"/>
<evidence type="ECO:0000256" key="2">
    <source>
        <dbReference type="ARBA" id="ARBA00022729"/>
    </source>
</evidence>